<dbReference type="EMBL" id="CP170722">
    <property type="protein sequence ID" value="XIA24099.1"/>
    <property type="molecule type" value="Genomic_DNA"/>
</dbReference>
<dbReference type="InterPro" id="IPR046818">
    <property type="entry name" value="MmeI_C"/>
</dbReference>
<reference evidence="3" key="1">
    <citation type="submission" date="2024-10" db="EMBL/GenBank/DDBJ databases">
        <authorList>
            <person name="Lesea H.P."/>
            <person name="Kuehl J.V."/>
            <person name="Chandonia J.-M."/>
        </authorList>
    </citation>
    <scope>NUCLEOTIDE SEQUENCE</scope>
    <source>
        <strain evidence="3">FW102-FHT14D06</strain>
    </source>
</reference>
<feature type="region of interest" description="Disordered" evidence="1">
    <location>
        <begin position="82"/>
        <end position="103"/>
    </location>
</feature>
<dbReference type="Pfam" id="PF20467">
    <property type="entry name" value="MmeI_C"/>
    <property type="match status" value="1"/>
</dbReference>
<organism evidence="3">
    <name type="scientific">Rhodanobacter sp. FW102-FHT14D06</name>
    <dbReference type="NCBI Taxonomy" id="3351461"/>
    <lineage>
        <taxon>Bacteria</taxon>
        <taxon>Pseudomonadati</taxon>
        <taxon>Pseudomonadota</taxon>
        <taxon>Gammaproteobacteria</taxon>
        <taxon>Lysobacterales</taxon>
        <taxon>Rhodanobacteraceae</taxon>
        <taxon>Rhodanobacter</taxon>
    </lineage>
</organism>
<evidence type="ECO:0000259" key="2">
    <source>
        <dbReference type="Pfam" id="PF20467"/>
    </source>
</evidence>
<protein>
    <submittedName>
        <fullName evidence="3">Type IIL restriction-modification enzyme MmeI</fullName>
    </submittedName>
</protein>
<feature type="domain" description="MmeI-like C-terminal" evidence="2">
    <location>
        <begin position="1"/>
        <end position="76"/>
    </location>
</feature>
<name>A0AB74V8B3_9GAMM</name>
<sequence>MLDARAQFPGATLADLYDPLSMPPALVKAHQALDRAVDAAYIATEKAAGRRSPKLGSDAERVAFLFERYQQLTSLLPVAKTKPMRRKRITPKSATAKDGDTAC</sequence>
<evidence type="ECO:0000256" key="1">
    <source>
        <dbReference type="SAM" id="MobiDB-lite"/>
    </source>
</evidence>
<proteinExistence type="predicted"/>
<accession>A0AB74V8B3</accession>
<dbReference type="RefSeq" id="WP_395121289.1">
    <property type="nucleotide sequence ID" value="NZ_CP170722.1"/>
</dbReference>
<evidence type="ECO:0000313" key="3">
    <source>
        <dbReference type="EMBL" id="XIA24099.1"/>
    </source>
</evidence>
<dbReference type="AlphaFoldDB" id="A0AB74V8B3"/>
<gene>
    <name evidence="3" type="ORF">ACFCQI_06745</name>
</gene>